<evidence type="ECO:0000313" key="1">
    <source>
        <dbReference type="EMBL" id="KAF3971472.1"/>
    </source>
</evidence>
<evidence type="ECO:0000313" key="2">
    <source>
        <dbReference type="Proteomes" id="UP000737018"/>
    </source>
</evidence>
<organism evidence="1 2">
    <name type="scientific">Castanea mollissima</name>
    <name type="common">Chinese chestnut</name>
    <dbReference type="NCBI Taxonomy" id="60419"/>
    <lineage>
        <taxon>Eukaryota</taxon>
        <taxon>Viridiplantae</taxon>
        <taxon>Streptophyta</taxon>
        <taxon>Embryophyta</taxon>
        <taxon>Tracheophyta</taxon>
        <taxon>Spermatophyta</taxon>
        <taxon>Magnoliopsida</taxon>
        <taxon>eudicotyledons</taxon>
        <taxon>Gunneridae</taxon>
        <taxon>Pentapetalae</taxon>
        <taxon>rosids</taxon>
        <taxon>fabids</taxon>
        <taxon>Fagales</taxon>
        <taxon>Fagaceae</taxon>
        <taxon>Castanea</taxon>
    </lineage>
</organism>
<gene>
    <name evidence="1" type="ORF">CMV_004939</name>
</gene>
<dbReference type="Proteomes" id="UP000737018">
    <property type="component" value="Unassembled WGS sequence"/>
</dbReference>
<reference evidence="1" key="1">
    <citation type="submission" date="2020-03" db="EMBL/GenBank/DDBJ databases">
        <title>Castanea mollissima Vanexum genome sequencing.</title>
        <authorList>
            <person name="Staton M."/>
        </authorList>
    </citation>
    <scope>NUCLEOTIDE SEQUENCE</scope>
    <source>
        <tissue evidence="1">Leaf</tissue>
    </source>
</reference>
<proteinExistence type="predicted"/>
<comment type="caution">
    <text evidence="1">The sequence shown here is derived from an EMBL/GenBank/DDBJ whole genome shotgun (WGS) entry which is preliminary data.</text>
</comment>
<sequence>MASVKKQPKKVIAAVHHEEHNRLDKGSSPWEASSNYGGDKCSLWMKTPAPQLLVMLYLHSHLHVNETILLRRGVAHILRGRDLRFKKKKDFDFEDAVKSEAVKPKTPIVTPKTSDLLSMS</sequence>
<keyword evidence="2" id="KW-1185">Reference proteome</keyword>
<dbReference type="AlphaFoldDB" id="A0A8J4VV07"/>
<name>A0A8J4VV07_9ROSI</name>
<protein>
    <submittedName>
        <fullName evidence="1">Uncharacterized protein</fullName>
    </submittedName>
</protein>
<dbReference type="EMBL" id="JRKL02000425">
    <property type="protein sequence ID" value="KAF3971472.1"/>
    <property type="molecule type" value="Genomic_DNA"/>
</dbReference>
<accession>A0A8J4VV07</accession>